<dbReference type="Proteomes" id="UP001175000">
    <property type="component" value="Unassembled WGS sequence"/>
</dbReference>
<sequence>MFSSVWRYSAQPHTERGSPSSHSALSICHHEPYLGTYGISGQLMDPLSVTASVAGILAAAAKVAGLIGQVKDAPESVKAILSEVTHIQVVIGALQSFVNRSRRVDTERAALIQVENVVTVLTQTVLVFSELETLVTSVSALASEGRLSRLRSRVTWSWQQSAAVRLVGQLQQHKTSLSLLLQIMQWSVRSPCEEAFIFDRCFAF</sequence>
<gene>
    <name evidence="2" type="ORF">B0T14DRAFT_589145</name>
</gene>
<evidence type="ECO:0000256" key="1">
    <source>
        <dbReference type="SAM" id="MobiDB-lite"/>
    </source>
</evidence>
<name>A0AA39WK39_9PEZI</name>
<evidence type="ECO:0000313" key="2">
    <source>
        <dbReference type="EMBL" id="KAK0616862.1"/>
    </source>
</evidence>
<evidence type="ECO:0000313" key="3">
    <source>
        <dbReference type="Proteomes" id="UP001175000"/>
    </source>
</evidence>
<dbReference type="EMBL" id="JAULSU010000005">
    <property type="protein sequence ID" value="KAK0616862.1"/>
    <property type="molecule type" value="Genomic_DNA"/>
</dbReference>
<proteinExistence type="predicted"/>
<protein>
    <recommendedName>
        <fullName evidence="4">Fungal N-terminal domain-containing protein</fullName>
    </recommendedName>
</protein>
<comment type="caution">
    <text evidence="2">The sequence shown here is derived from an EMBL/GenBank/DDBJ whole genome shotgun (WGS) entry which is preliminary data.</text>
</comment>
<feature type="region of interest" description="Disordered" evidence="1">
    <location>
        <begin position="1"/>
        <end position="22"/>
    </location>
</feature>
<keyword evidence="3" id="KW-1185">Reference proteome</keyword>
<dbReference type="AlphaFoldDB" id="A0AA39WK39"/>
<reference evidence="2" key="1">
    <citation type="submission" date="2023-06" db="EMBL/GenBank/DDBJ databases">
        <title>Genome-scale phylogeny and comparative genomics of the fungal order Sordariales.</title>
        <authorList>
            <consortium name="Lawrence Berkeley National Laboratory"/>
            <person name="Hensen N."/>
            <person name="Bonometti L."/>
            <person name="Westerberg I."/>
            <person name="Brannstrom I.O."/>
            <person name="Guillou S."/>
            <person name="Cros-Aarteil S."/>
            <person name="Calhoun S."/>
            <person name="Haridas S."/>
            <person name="Kuo A."/>
            <person name="Mondo S."/>
            <person name="Pangilinan J."/>
            <person name="Riley R."/>
            <person name="Labutti K."/>
            <person name="Andreopoulos B."/>
            <person name="Lipzen A."/>
            <person name="Chen C."/>
            <person name="Yanf M."/>
            <person name="Daum C."/>
            <person name="Ng V."/>
            <person name="Clum A."/>
            <person name="Steindorff A."/>
            <person name="Ohm R."/>
            <person name="Martin F."/>
            <person name="Silar P."/>
            <person name="Natvig D."/>
            <person name="Lalanne C."/>
            <person name="Gautier V."/>
            <person name="Ament-Velasquez S.L."/>
            <person name="Kruys A."/>
            <person name="Hutchinson M.I."/>
            <person name="Powell A.J."/>
            <person name="Barry K."/>
            <person name="Miller A.N."/>
            <person name="Grigoriev I.V."/>
            <person name="Debuchy R."/>
            <person name="Gladieux P."/>
            <person name="Thoren M.H."/>
            <person name="Johannesson H."/>
        </authorList>
    </citation>
    <scope>NUCLEOTIDE SEQUENCE</scope>
    <source>
        <strain evidence="2">CBS 606.72</strain>
    </source>
</reference>
<organism evidence="2 3">
    <name type="scientific">Immersiella caudata</name>
    <dbReference type="NCBI Taxonomy" id="314043"/>
    <lineage>
        <taxon>Eukaryota</taxon>
        <taxon>Fungi</taxon>
        <taxon>Dikarya</taxon>
        <taxon>Ascomycota</taxon>
        <taxon>Pezizomycotina</taxon>
        <taxon>Sordariomycetes</taxon>
        <taxon>Sordariomycetidae</taxon>
        <taxon>Sordariales</taxon>
        <taxon>Lasiosphaeriaceae</taxon>
        <taxon>Immersiella</taxon>
    </lineage>
</organism>
<accession>A0AA39WK39</accession>
<evidence type="ECO:0008006" key="4">
    <source>
        <dbReference type="Google" id="ProtNLM"/>
    </source>
</evidence>